<dbReference type="EMBL" id="MZXW01000053">
    <property type="protein sequence ID" value="RXT35249.1"/>
    <property type="molecule type" value="Genomic_DNA"/>
</dbReference>
<dbReference type="Proteomes" id="UP000290819">
    <property type="component" value="Unassembled WGS sequence"/>
</dbReference>
<evidence type="ECO:0000313" key="1">
    <source>
        <dbReference type="EMBL" id="RXT35249.1"/>
    </source>
</evidence>
<dbReference type="AlphaFoldDB" id="A0A4V1P3Z1"/>
<comment type="caution">
    <text evidence="1">The sequence shown here is derived from an EMBL/GenBank/DDBJ whole genome shotgun (WGS) entry which is preliminary data.</text>
</comment>
<name>A0A4V1P3Z1_9BRAD</name>
<sequence>MTPALLIARDCIICRVNVWIAPVEYVFDIIESELARRGVARGETDRLTHRAGAESTGAMTC</sequence>
<keyword evidence="2" id="KW-1185">Reference proteome</keyword>
<evidence type="ECO:0000313" key="2">
    <source>
        <dbReference type="Proteomes" id="UP000290819"/>
    </source>
</evidence>
<gene>
    <name evidence="1" type="ORF">B5V03_35830</name>
</gene>
<reference evidence="1 2" key="1">
    <citation type="submission" date="2017-03" db="EMBL/GenBank/DDBJ databases">
        <authorList>
            <person name="Safronova V.I."/>
            <person name="Sazanova A.L."/>
            <person name="Chirak E.R."/>
        </authorList>
    </citation>
    <scope>NUCLEOTIDE SEQUENCE [LARGE SCALE GENOMIC DNA]</scope>
    <source>
        <strain evidence="1 2">Opo-243</strain>
    </source>
</reference>
<protein>
    <submittedName>
        <fullName evidence="1">Uncharacterized protein</fullName>
    </submittedName>
</protein>
<dbReference type="RefSeq" id="WP_129275181.1">
    <property type="nucleotide sequence ID" value="NZ_MZXW01000053.1"/>
</dbReference>
<accession>A0A4V1P3Z1</accession>
<organism evidence="1 2">
    <name type="scientific">Bradyrhizobium betae</name>
    <dbReference type="NCBI Taxonomy" id="244734"/>
    <lineage>
        <taxon>Bacteria</taxon>
        <taxon>Pseudomonadati</taxon>
        <taxon>Pseudomonadota</taxon>
        <taxon>Alphaproteobacteria</taxon>
        <taxon>Hyphomicrobiales</taxon>
        <taxon>Nitrobacteraceae</taxon>
        <taxon>Bradyrhizobium</taxon>
    </lineage>
</organism>
<proteinExistence type="predicted"/>